<dbReference type="RefSeq" id="XP_016123145.1">
    <property type="nucleotide sequence ID" value="XM_016267659.1"/>
</dbReference>
<name>A0A672JZI7_SINGR</name>
<dbReference type="InterPro" id="IPR001606">
    <property type="entry name" value="ARID_dom"/>
</dbReference>
<dbReference type="GO" id="GO:0000976">
    <property type="term" value="F:transcription cis-regulatory region binding"/>
    <property type="evidence" value="ECO:0007669"/>
    <property type="project" value="TreeGrafter"/>
</dbReference>
<dbReference type="Proteomes" id="UP000472262">
    <property type="component" value="Unassembled WGS sequence"/>
</dbReference>
<dbReference type="PANTHER" id="PTHR13964:SF41">
    <property type="entry name" value="AT-RICH INTERACTIVE DOMAIN-CONTAINING PROTEIN 5B"/>
    <property type="match status" value="1"/>
</dbReference>
<dbReference type="InterPro" id="IPR036431">
    <property type="entry name" value="ARID_dom_sf"/>
</dbReference>
<dbReference type="GO" id="GO:0005634">
    <property type="term" value="C:nucleus"/>
    <property type="evidence" value="ECO:0007669"/>
    <property type="project" value="TreeGrafter"/>
</dbReference>
<keyword evidence="2" id="KW-0804">Transcription</keyword>
<feature type="region of interest" description="Disordered" evidence="4">
    <location>
        <begin position="583"/>
        <end position="602"/>
    </location>
</feature>
<evidence type="ECO:0000313" key="6">
    <source>
        <dbReference type="Ensembl" id="ENSSGRP00000002003.1"/>
    </source>
</evidence>
<dbReference type="InParanoid" id="A0A672JZI7"/>
<feature type="region of interest" description="Disordered" evidence="4">
    <location>
        <begin position="813"/>
        <end position="832"/>
    </location>
</feature>
<dbReference type="Gene3D" id="1.10.150.60">
    <property type="entry name" value="ARID DNA-binding domain"/>
    <property type="match status" value="1"/>
</dbReference>
<dbReference type="OrthoDB" id="1938591at2759"/>
<dbReference type="AlphaFoldDB" id="A0A672JZI7"/>
<keyword evidence="3" id="KW-0539">Nucleus</keyword>
<dbReference type="CDD" id="cd16869">
    <property type="entry name" value="ARID_ARID5"/>
    <property type="match status" value="1"/>
</dbReference>
<evidence type="ECO:0000313" key="7">
    <source>
        <dbReference type="Proteomes" id="UP000472262"/>
    </source>
</evidence>
<dbReference type="Pfam" id="PF01388">
    <property type="entry name" value="ARID"/>
    <property type="match status" value="1"/>
</dbReference>
<gene>
    <name evidence="6" type="primary">LOC107581964</name>
</gene>
<keyword evidence="1" id="KW-0805">Transcription regulation</keyword>
<dbReference type="Ensembl" id="ENSSGRT00000002187.1">
    <property type="protein sequence ID" value="ENSSGRP00000002003.1"/>
    <property type="gene ID" value="ENSSGRG00000001191.1"/>
</dbReference>
<organism evidence="6 7">
    <name type="scientific">Sinocyclocheilus grahami</name>
    <name type="common">Dianchi golden-line fish</name>
    <name type="synonym">Barbus grahami</name>
    <dbReference type="NCBI Taxonomy" id="75366"/>
    <lineage>
        <taxon>Eukaryota</taxon>
        <taxon>Metazoa</taxon>
        <taxon>Chordata</taxon>
        <taxon>Craniata</taxon>
        <taxon>Vertebrata</taxon>
        <taxon>Euteleostomi</taxon>
        <taxon>Actinopterygii</taxon>
        <taxon>Neopterygii</taxon>
        <taxon>Teleostei</taxon>
        <taxon>Ostariophysi</taxon>
        <taxon>Cypriniformes</taxon>
        <taxon>Cyprinidae</taxon>
        <taxon>Cyprininae</taxon>
        <taxon>Sinocyclocheilus</taxon>
    </lineage>
</organism>
<dbReference type="GeneID" id="107581964"/>
<evidence type="ECO:0000256" key="1">
    <source>
        <dbReference type="ARBA" id="ARBA00023015"/>
    </source>
</evidence>
<accession>A0A672JZI7</accession>
<evidence type="ECO:0000256" key="3">
    <source>
        <dbReference type="ARBA" id="ARBA00023242"/>
    </source>
</evidence>
<feature type="region of interest" description="Disordered" evidence="4">
    <location>
        <begin position="402"/>
        <end position="466"/>
    </location>
</feature>
<feature type="region of interest" description="Disordered" evidence="4">
    <location>
        <begin position="239"/>
        <end position="263"/>
    </location>
</feature>
<feature type="region of interest" description="Disordered" evidence="4">
    <location>
        <begin position="122"/>
        <end position="156"/>
    </location>
</feature>
<keyword evidence="7" id="KW-1185">Reference proteome</keyword>
<dbReference type="SMART" id="SM01014">
    <property type="entry name" value="ARID"/>
    <property type="match status" value="1"/>
</dbReference>
<dbReference type="PROSITE" id="PS51011">
    <property type="entry name" value="ARID"/>
    <property type="match status" value="1"/>
</dbReference>
<dbReference type="InterPro" id="IPR051232">
    <property type="entry name" value="ARID/SWI1_ChromRemod"/>
</dbReference>
<feature type="domain" description="ARID" evidence="5">
    <location>
        <begin position="288"/>
        <end position="380"/>
    </location>
</feature>
<dbReference type="PANTHER" id="PTHR13964">
    <property type="entry name" value="RBP-RELATED"/>
    <property type="match status" value="1"/>
</dbReference>
<evidence type="ECO:0000256" key="2">
    <source>
        <dbReference type="ARBA" id="ARBA00023163"/>
    </source>
</evidence>
<feature type="compositionally biased region" description="Basic residues" evidence="4">
    <location>
        <begin position="430"/>
        <end position="442"/>
    </location>
</feature>
<reference evidence="6" key="2">
    <citation type="submission" date="2025-09" db="UniProtKB">
        <authorList>
            <consortium name="Ensembl"/>
        </authorList>
    </citation>
    <scope>IDENTIFICATION</scope>
</reference>
<proteinExistence type="predicted"/>
<dbReference type="OMA" id="YEEHING"/>
<feature type="compositionally biased region" description="Polar residues" evidence="4">
    <location>
        <begin position="123"/>
        <end position="142"/>
    </location>
</feature>
<dbReference type="FunFam" id="1.10.150.60:FF:000015">
    <property type="entry name" value="AT-rich interactive domain-containing protein 5B"/>
    <property type="match status" value="1"/>
</dbReference>
<dbReference type="InterPro" id="IPR043151">
    <property type="entry name" value="BAH_sf"/>
</dbReference>
<evidence type="ECO:0000256" key="4">
    <source>
        <dbReference type="SAM" id="MobiDB-lite"/>
    </source>
</evidence>
<dbReference type="SMART" id="SM00501">
    <property type="entry name" value="BRIGHT"/>
    <property type="match status" value="1"/>
</dbReference>
<dbReference type="SUPFAM" id="SSF46774">
    <property type="entry name" value="ARID-like"/>
    <property type="match status" value="1"/>
</dbReference>
<reference evidence="6" key="1">
    <citation type="submission" date="2025-08" db="UniProtKB">
        <authorList>
            <consortium name="Ensembl"/>
        </authorList>
    </citation>
    <scope>IDENTIFICATION</scope>
</reference>
<protein>
    <submittedName>
        <fullName evidence="6">AT-rich interactive domain-containing protein 5B-like</fullName>
    </submittedName>
</protein>
<feature type="compositionally biased region" description="Polar residues" evidence="4">
    <location>
        <begin position="402"/>
        <end position="422"/>
    </location>
</feature>
<dbReference type="Gene3D" id="2.30.30.490">
    <property type="match status" value="1"/>
</dbReference>
<evidence type="ECO:0000259" key="5">
    <source>
        <dbReference type="PROSITE" id="PS51011"/>
    </source>
</evidence>
<dbReference type="GO" id="GO:0006357">
    <property type="term" value="P:regulation of transcription by RNA polymerase II"/>
    <property type="evidence" value="ECO:0007669"/>
    <property type="project" value="TreeGrafter"/>
</dbReference>
<sequence>MEQSTIQWIGAPSCLRGSFAFYKSVGCKQASGGPMQVWKLGEFYFMRCGPQEPVCIAEVTLLWEDQTQRRLLASSRLYFLPEDTPKGRAVEHGEDEVLAVSKKIVVRVEDLVEWTCQEPPQWKRSSQNIHGSQKSDGSQDASYPQEGKTKSEDEPQVLQQKVKVLSYPQYCRFRSLQRRVPDQASSPSLQDPHLLALGGIKVALDTTRVLYCRDTFNHPTLDSNACILTQLGYSSLSLKGRPRKRKGSDGKCADQQNHNHLSESWMERMKENVMGSVEMHWDGNWLPHPEEQLFLDQLYFFMERRGSPISKVPNLGFKKIDLFLMYSVVKRLGGYERVTSHRLWKTVYNELGGSPGSTSAATCTRRHYERLMLPYEQHVRGENTELGKPRATFVSPTTIKKTVQGRGVSNSPIKNAVTNQDSPLDGAVVVRKRGRPPGKRNAKVLSKGRVGRPPLHPKPPLEKPARPHQEIVQPLTIFQELKLTNHPHGQGLSLVSSTPVPHQPVLGRDVKMETVEPQAPSFLSVPCKLLAGGSLEGYSPTKGLCPLDLFRARLGLNGVSTHEVTPQDSSTPHQTIMVHQPKVSTPETPESPQHQCSGCSSDASSQNGGLAFTRAPLPPLRILPLDIGCSLQLRQLMRTRLGSAHMNTFTKRLSEVLAQDLSKTSQPNGSIPQDQSLPLNLSKRAITKRSAGDVELTELQSRDDQLMTKRPKMEAEDLGVSLKWNGTSLLVPLNQDEPADLSSPSRARALVQDRTSVALTLPEATCFTLVPKLDVPPEKPSSVGASPDTLACIYHLKQGEDKTSAIAVTVKKEPEGATLDPDLEPQPKRDLYSQCVPTDDVKESDTVSSLKVLSSSLLSKPSSC</sequence>
<dbReference type="KEGG" id="sgh:107581964"/>